<dbReference type="FunFam" id="3.20.20.100:FF:000004">
    <property type="entry name" value="Oxidoreductase, aldo/keto reductase"/>
    <property type="match status" value="1"/>
</dbReference>
<reference evidence="3" key="1">
    <citation type="journal article" date="2022" name="Int. J. Syst. Evol. Microbiol.">
        <title>Pseudomonas aegrilactucae sp. nov. and Pseudomonas morbosilactucae sp. nov., pathogens causing bacterial rot of lettuce in Japan.</title>
        <authorList>
            <person name="Sawada H."/>
            <person name="Fujikawa T."/>
            <person name="Satou M."/>
        </authorList>
    </citation>
    <scope>NUCLEOTIDE SEQUENCE</scope>
    <source>
        <strain evidence="3">0166_1</strain>
    </source>
</reference>
<gene>
    <name evidence="3" type="primary">yajO_2</name>
    <name evidence="3" type="ORF">DSM104329_05024</name>
</gene>
<dbReference type="GO" id="GO:0016491">
    <property type="term" value="F:oxidoreductase activity"/>
    <property type="evidence" value="ECO:0007669"/>
    <property type="project" value="UniProtKB-KW"/>
</dbReference>
<dbReference type="InterPro" id="IPR036812">
    <property type="entry name" value="NAD(P)_OxRdtase_dom_sf"/>
</dbReference>
<dbReference type="Gene3D" id="3.20.20.100">
    <property type="entry name" value="NADP-dependent oxidoreductase domain"/>
    <property type="match status" value="1"/>
</dbReference>
<sequence length="314" mass="33207">MTKLGASDLDVFPLCLGGNVFGWTADRDQSFAVLDAFAAAGGNFIDTADTYSAWVPGNTGGESEAIIGEWMAARGNRERIVVATKAGKDQPLTAANVRAKAEASLERLRSDHIDVYYIHYDDPNTPLEETLGTFDALVREGKVRHVAASNFSAPRLAEALAVSDREGFARFVALQPEYSLVERGYERELRDVVAREGLGCLPYWSLAMGFLTGKYRPGAPEGSSPRAQGAAKYLDERGIAVLGALDEVAAAHDTTVAAVALAWLLAQPTVTAPIASARTTEQLADLLPLAGLELAAGEVERLTAASEPAGAAAS</sequence>
<dbReference type="PANTHER" id="PTHR43364">
    <property type="entry name" value="NADH-SPECIFIC METHYLGLYOXAL REDUCTASE-RELATED"/>
    <property type="match status" value="1"/>
</dbReference>
<dbReference type="KEGG" id="sbae:DSM104329_05024"/>
<dbReference type="SUPFAM" id="SSF51430">
    <property type="entry name" value="NAD(P)-linked oxidoreductase"/>
    <property type="match status" value="1"/>
</dbReference>
<dbReference type="CDD" id="cd19081">
    <property type="entry name" value="AKR_AKR9C1"/>
    <property type="match status" value="1"/>
</dbReference>
<dbReference type="Pfam" id="PF00248">
    <property type="entry name" value="Aldo_ket_red"/>
    <property type="match status" value="1"/>
</dbReference>
<protein>
    <submittedName>
        <fullName evidence="3">1-deoxyxylulose-5-phosphate synthase YajO</fullName>
        <ecNumber evidence="3">1.1.-.-</ecNumber>
    </submittedName>
</protein>
<dbReference type="RefSeq" id="WP_259312614.1">
    <property type="nucleotide sequence ID" value="NZ_CP087164.1"/>
</dbReference>
<proteinExistence type="predicted"/>
<dbReference type="EMBL" id="CP087164">
    <property type="protein sequence ID" value="UGS38594.1"/>
    <property type="molecule type" value="Genomic_DNA"/>
</dbReference>
<dbReference type="GO" id="GO:0005829">
    <property type="term" value="C:cytosol"/>
    <property type="evidence" value="ECO:0007669"/>
    <property type="project" value="TreeGrafter"/>
</dbReference>
<evidence type="ECO:0000313" key="4">
    <source>
        <dbReference type="Proteomes" id="UP001162834"/>
    </source>
</evidence>
<accession>A0A9E7C3F1</accession>
<dbReference type="PANTHER" id="PTHR43364:SF6">
    <property type="entry name" value="OXIDOREDUCTASE-RELATED"/>
    <property type="match status" value="1"/>
</dbReference>
<dbReference type="Proteomes" id="UP001162834">
    <property type="component" value="Chromosome"/>
</dbReference>
<keyword evidence="1 3" id="KW-0560">Oxidoreductase</keyword>
<organism evidence="3 4">
    <name type="scientific">Capillimicrobium parvum</name>
    <dbReference type="NCBI Taxonomy" id="2884022"/>
    <lineage>
        <taxon>Bacteria</taxon>
        <taxon>Bacillati</taxon>
        <taxon>Actinomycetota</taxon>
        <taxon>Thermoleophilia</taxon>
        <taxon>Solirubrobacterales</taxon>
        <taxon>Capillimicrobiaceae</taxon>
        <taxon>Capillimicrobium</taxon>
    </lineage>
</organism>
<name>A0A9E7C3F1_9ACTN</name>
<dbReference type="InterPro" id="IPR050523">
    <property type="entry name" value="AKR_Detox_Biosynth"/>
</dbReference>
<dbReference type="AlphaFoldDB" id="A0A9E7C3F1"/>
<evidence type="ECO:0000259" key="2">
    <source>
        <dbReference type="Pfam" id="PF00248"/>
    </source>
</evidence>
<keyword evidence="4" id="KW-1185">Reference proteome</keyword>
<feature type="domain" description="NADP-dependent oxidoreductase" evidence="2">
    <location>
        <begin position="13"/>
        <end position="306"/>
    </location>
</feature>
<dbReference type="InterPro" id="IPR023210">
    <property type="entry name" value="NADP_OxRdtase_dom"/>
</dbReference>
<evidence type="ECO:0000256" key="1">
    <source>
        <dbReference type="ARBA" id="ARBA00023002"/>
    </source>
</evidence>
<dbReference type="EC" id="1.1.-.-" evidence="3"/>
<evidence type="ECO:0000313" key="3">
    <source>
        <dbReference type="EMBL" id="UGS38594.1"/>
    </source>
</evidence>